<dbReference type="OrthoDB" id="9806505at2"/>
<dbReference type="AlphaFoldDB" id="A0A4Z0JM70"/>
<dbReference type="GO" id="GO:0010181">
    <property type="term" value="F:FMN binding"/>
    <property type="evidence" value="ECO:0007669"/>
    <property type="project" value="InterPro"/>
</dbReference>
<organism evidence="2 3">
    <name type="scientific">Companilactobacillus suantsaicola</name>
    <dbReference type="NCBI Taxonomy" id="2487723"/>
    <lineage>
        <taxon>Bacteria</taxon>
        <taxon>Bacillati</taxon>
        <taxon>Bacillota</taxon>
        <taxon>Bacilli</taxon>
        <taxon>Lactobacillales</taxon>
        <taxon>Lactobacillaceae</taxon>
        <taxon>Companilactobacillus</taxon>
    </lineage>
</organism>
<dbReference type="RefSeq" id="WP_135371994.1">
    <property type="nucleotide sequence ID" value="NZ_RKLY01000008.1"/>
</dbReference>
<comment type="caution">
    <text evidence="2">The sequence shown here is derived from an EMBL/GenBank/DDBJ whole genome shotgun (WGS) entry which is preliminary data.</text>
</comment>
<evidence type="ECO:0000313" key="2">
    <source>
        <dbReference type="EMBL" id="TGD23998.1"/>
    </source>
</evidence>
<dbReference type="Gene3D" id="3.40.50.360">
    <property type="match status" value="1"/>
</dbReference>
<dbReference type="Pfam" id="PF12682">
    <property type="entry name" value="Flavodoxin_4"/>
    <property type="match status" value="1"/>
</dbReference>
<gene>
    <name evidence="2" type="ORF">EGT49_04705</name>
</gene>
<dbReference type="PANTHER" id="PTHR39201">
    <property type="entry name" value="EXPORTED PROTEIN-RELATED"/>
    <property type="match status" value="1"/>
</dbReference>
<sequence length="152" mass="17280">MSKLIIYFSLSNNTKKAALAVQKITGADIVRIEPKTPYPAEYSNYSKIGMNELEEGILPEISTNITNFDQYETIFLGYPTWSGQLPMIFHSLAKKYDFAGKKIIPFTTTGGSTASESLPWVRKVFATSEVSDNFRYRDSNEQLQEFLRKNDN</sequence>
<dbReference type="InterPro" id="IPR008254">
    <property type="entry name" value="Flavodoxin/NO_synth"/>
</dbReference>
<evidence type="ECO:0000313" key="3">
    <source>
        <dbReference type="Proteomes" id="UP000298021"/>
    </source>
</evidence>
<accession>A0A4Z0JM70</accession>
<protein>
    <submittedName>
        <fullName evidence="2">Flavodoxin</fullName>
    </submittedName>
</protein>
<feature type="domain" description="Flavodoxin-like" evidence="1">
    <location>
        <begin position="3"/>
        <end position="119"/>
    </location>
</feature>
<dbReference type="SUPFAM" id="SSF52218">
    <property type="entry name" value="Flavoproteins"/>
    <property type="match status" value="1"/>
</dbReference>
<keyword evidence="3" id="KW-1185">Reference proteome</keyword>
<dbReference type="Proteomes" id="UP000298021">
    <property type="component" value="Unassembled WGS sequence"/>
</dbReference>
<dbReference type="InterPro" id="IPR029039">
    <property type="entry name" value="Flavoprotein-like_sf"/>
</dbReference>
<dbReference type="GO" id="GO:0016651">
    <property type="term" value="F:oxidoreductase activity, acting on NAD(P)H"/>
    <property type="evidence" value="ECO:0007669"/>
    <property type="project" value="UniProtKB-ARBA"/>
</dbReference>
<proteinExistence type="predicted"/>
<name>A0A4Z0JM70_9LACO</name>
<reference evidence="2 3" key="1">
    <citation type="submission" date="2018-10" db="EMBL/GenBank/DDBJ databases">
        <title>Lactobacillus sp. R7 and Lactobacillus sp. R19 isolated from fermented mustard green product of Taiwan.</title>
        <authorList>
            <person name="Lin S.-T."/>
        </authorList>
    </citation>
    <scope>NUCLEOTIDE SEQUENCE [LARGE SCALE GENOMIC DNA]</scope>
    <source>
        <strain evidence="2 3">BCRC 81127</strain>
    </source>
</reference>
<dbReference type="EMBL" id="RKLY01000008">
    <property type="protein sequence ID" value="TGD23998.1"/>
    <property type="molecule type" value="Genomic_DNA"/>
</dbReference>
<evidence type="ECO:0000259" key="1">
    <source>
        <dbReference type="Pfam" id="PF12682"/>
    </source>
</evidence>
<dbReference type="PANTHER" id="PTHR39201:SF1">
    <property type="entry name" value="FLAVODOXIN-LIKE DOMAIN-CONTAINING PROTEIN"/>
    <property type="match status" value="1"/>
</dbReference>